<evidence type="ECO:0000256" key="3">
    <source>
        <dbReference type="ARBA" id="ARBA00022723"/>
    </source>
</evidence>
<dbReference type="PANTHER" id="PTHR19136">
    <property type="entry name" value="MOLYBDENUM COFACTOR GUANYLYLTRANSFERASE"/>
    <property type="match status" value="1"/>
</dbReference>
<dbReference type="EC" id="2.7.7.77" evidence="8"/>
<keyword evidence="6 8" id="KW-0342">GTP-binding</keyword>
<dbReference type="InterPro" id="IPR029044">
    <property type="entry name" value="Nucleotide-diphossugar_trans"/>
</dbReference>
<dbReference type="NCBIfam" id="TIGR00176">
    <property type="entry name" value="mobB"/>
    <property type="match status" value="1"/>
</dbReference>
<evidence type="ECO:0000256" key="6">
    <source>
        <dbReference type="ARBA" id="ARBA00023134"/>
    </source>
</evidence>
<proteinExistence type="inferred from homology"/>
<evidence type="ECO:0000256" key="8">
    <source>
        <dbReference type="HAMAP-Rule" id="MF_00316"/>
    </source>
</evidence>
<dbReference type="CDD" id="cd02503">
    <property type="entry name" value="MobA"/>
    <property type="match status" value="1"/>
</dbReference>
<feature type="binding site" evidence="8">
    <location>
        <position position="312"/>
    </location>
    <ligand>
        <name>GTP</name>
        <dbReference type="ChEBI" id="CHEBI:37565"/>
    </ligand>
</feature>
<evidence type="ECO:0000256" key="1">
    <source>
        <dbReference type="ARBA" id="ARBA00022490"/>
    </source>
</evidence>
<dbReference type="SUPFAM" id="SSF52540">
    <property type="entry name" value="P-loop containing nucleoside triphosphate hydrolases"/>
    <property type="match status" value="1"/>
</dbReference>
<dbReference type="OrthoDB" id="9788394at2"/>
<comment type="domain">
    <text evidence="8">The N-terminal domain determines nucleotide recognition and specific binding, while the C-terminal domain determines the specific binding to the target protein.</text>
</comment>
<evidence type="ECO:0000256" key="7">
    <source>
        <dbReference type="ARBA" id="ARBA00023150"/>
    </source>
</evidence>
<reference evidence="11 12" key="1">
    <citation type="submission" date="2019-12" db="EMBL/GenBank/DDBJ databases">
        <title>Microbes associate with the intestines of laboratory mice.</title>
        <authorList>
            <person name="Navarre W."/>
            <person name="Wong E."/>
        </authorList>
    </citation>
    <scope>NUCLEOTIDE SEQUENCE [LARGE SCALE GENOMIC DNA]</scope>
    <source>
        <strain evidence="11 12">NM66_B29</strain>
    </source>
</reference>
<dbReference type="HAMAP" id="MF_00316">
    <property type="entry name" value="MobA"/>
    <property type="match status" value="1"/>
</dbReference>
<dbReference type="EMBL" id="WSRR01000016">
    <property type="protein sequence ID" value="MVX61262.1"/>
    <property type="molecule type" value="Genomic_DNA"/>
</dbReference>
<dbReference type="InterPro" id="IPR027417">
    <property type="entry name" value="P-loop_NTPase"/>
</dbReference>
<feature type="binding site" evidence="8">
    <location>
        <position position="260"/>
    </location>
    <ligand>
        <name>GTP</name>
        <dbReference type="ChEBI" id="CHEBI:37565"/>
    </ligand>
</feature>
<feature type="binding site" evidence="8">
    <location>
        <position position="341"/>
    </location>
    <ligand>
        <name>Mg(2+)</name>
        <dbReference type="ChEBI" id="CHEBI:18420"/>
    </ligand>
</feature>
<protein>
    <recommendedName>
        <fullName evidence="8">Probable molybdenum cofactor guanylyltransferase</fullName>
        <shortName evidence="8">MoCo guanylyltransferase</shortName>
        <ecNumber evidence="8">2.7.7.77</ecNumber>
    </recommendedName>
    <alternativeName>
        <fullName evidence="8">GTP:molybdopterin guanylyltransferase</fullName>
    </alternativeName>
    <alternativeName>
        <fullName evidence="8">Mo-MPT guanylyltransferase</fullName>
    </alternativeName>
    <alternativeName>
        <fullName evidence="8">Molybdopterin guanylyltransferase</fullName>
    </alternativeName>
    <alternativeName>
        <fullName evidence="8">Molybdopterin-guanine dinucleotide synthase</fullName>
        <shortName evidence="8">MGD synthase</shortName>
    </alternativeName>
</protein>
<dbReference type="GO" id="GO:0005525">
    <property type="term" value="F:GTP binding"/>
    <property type="evidence" value="ECO:0007669"/>
    <property type="project" value="UniProtKB-UniRule"/>
</dbReference>
<evidence type="ECO:0000259" key="10">
    <source>
        <dbReference type="Pfam" id="PF12804"/>
    </source>
</evidence>
<dbReference type="GO" id="GO:0005737">
    <property type="term" value="C:cytoplasm"/>
    <property type="evidence" value="ECO:0007669"/>
    <property type="project" value="UniProtKB-SubCell"/>
</dbReference>
<name>A0A6N8JNU3_9ACTN</name>
<dbReference type="InterPro" id="IPR025877">
    <property type="entry name" value="MobA-like_NTP_Trfase"/>
</dbReference>
<comment type="caution">
    <text evidence="11">The sequence shown here is derived from an EMBL/GenBank/DDBJ whole genome shotgun (WGS) entry which is preliminary data.</text>
</comment>
<dbReference type="Proteomes" id="UP000463388">
    <property type="component" value="Unassembled WGS sequence"/>
</dbReference>
<keyword evidence="5 8" id="KW-0460">Magnesium</keyword>
<sequence>MIDIPSPAIAIVGRHNSGKTTLIERLIAELVGRGLDVGSIKHHSHRAFDIDHPGKDSYRHRAAGASETVIAAPGQVARIKTIEGEEECADLVRSMPGHDIIVVEGYRKSGLATIEVMRAANEADAHTAEVFLRGAREGLPLGADFTQLGRGEDGARTGAVAGTGAEAAGAVDAGVGSAAGSVDASSFAADEREKMPAGSTVAVVTDIPAAREAAALYGIPAFDLDDVAGLADFLGEHYVRPRVTVVIQAGGESRRMGRSKATVPFAGRPLICRLVERLQPVADELIITTNEAENLGFLYEMYPHAGIRLVADIHNERGALPGLYTALQAASNPYVAVVACDMVFASARLVVAEALAMHESGADVVAPSNKHGFEPLHAMYRKEGCLAPVRDRVQRGEKRVQSFFGDPAVTVLPFTQDRVLHVEPRGGCFINANTPEELARIEDSYLGE</sequence>
<comment type="catalytic activity">
    <reaction evidence="8">
        <text>Mo-molybdopterin + GTP + H(+) = Mo-molybdopterin guanine dinucleotide + diphosphate</text>
        <dbReference type="Rhea" id="RHEA:34243"/>
        <dbReference type="ChEBI" id="CHEBI:15378"/>
        <dbReference type="ChEBI" id="CHEBI:33019"/>
        <dbReference type="ChEBI" id="CHEBI:37565"/>
        <dbReference type="ChEBI" id="CHEBI:71302"/>
        <dbReference type="ChEBI" id="CHEBI:71310"/>
        <dbReference type="EC" id="2.7.7.77"/>
    </reaction>
</comment>
<dbReference type="GO" id="GO:0061603">
    <property type="term" value="F:molybdenum cofactor guanylyltransferase activity"/>
    <property type="evidence" value="ECO:0007669"/>
    <property type="project" value="UniProtKB-EC"/>
</dbReference>
<feature type="domain" description="MobA-like NTP transferase" evidence="10">
    <location>
        <begin position="245"/>
        <end position="401"/>
    </location>
</feature>
<comment type="caution">
    <text evidence="8">Lacks conserved residue(s) required for the propagation of feature annotation.</text>
</comment>
<dbReference type="InterPro" id="IPR013482">
    <property type="entry name" value="Molybde_CF_guanTrfase"/>
</dbReference>
<dbReference type="Pfam" id="PF03205">
    <property type="entry name" value="MobB"/>
    <property type="match status" value="1"/>
</dbReference>
<keyword evidence="4 8" id="KW-0547">Nucleotide-binding</keyword>
<comment type="subcellular location">
    <subcellularLocation>
        <location evidence="8">Cytoplasm</location>
    </subcellularLocation>
</comment>
<feature type="domain" description="Molybdopterin-guanine dinucleotide biosynthesis protein B (MobB)" evidence="9">
    <location>
        <begin position="9"/>
        <end position="125"/>
    </location>
</feature>
<evidence type="ECO:0000256" key="5">
    <source>
        <dbReference type="ARBA" id="ARBA00022842"/>
    </source>
</evidence>
<dbReference type="AlphaFoldDB" id="A0A6N8JNU3"/>
<accession>A0A6N8JNU3</accession>
<dbReference type="Gene3D" id="3.40.50.300">
    <property type="entry name" value="P-loop containing nucleotide triphosphate hydrolases"/>
    <property type="match status" value="1"/>
</dbReference>
<dbReference type="SUPFAM" id="SSF53448">
    <property type="entry name" value="Nucleotide-diphospho-sugar transferases"/>
    <property type="match status" value="1"/>
</dbReference>
<gene>
    <name evidence="11" type="primary">mobB</name>
    <name evidence="8" type="synonym">mobA</name>
    <name evidence="11" type="ORF">GKZ27_07320</name>
</gene>
<organism evidence="11 12">
    <name type="scientific">Adlercreutzia mucosicola</name>
    <dbReference type="NCBI Taxonomy" id="580026"/>
    <lineage>
        <taxon>Bacteria</taxon>
        <taxon>Bacillati</taxon>
        <taxon>Actinomycetota</taxon>
        <taxon>Coriobacteriia</taxon>
        <taxon>Eggerthellales</taxon>
        <taxon>Eggerthellaceae</taxon>
        <taxon>Adlercreutzia</taxon>
    </lineage>
</organism>
<evidence type="ECO:0000313" key="11">
    <source>
        <dbReference type="EMBL" id="MVX61262.1"/>
    </source>
</evidence>
<keyword evidence="2 8" id="KW-0808">Transferase</keyword>
<dbReference type="GO" id="GO:0046872">
    <property type="term" value="F:metal ion binding"/>
    <property type="evidence" value="ECO:0007669"/>
    <property type="project" value="UniProtKB-KW"/>
</dbReference>
<comment type="cofactor">
    <cofactor evidence="8">
        <name>Mg(2+)</name>
        <dbReference type="ChEBI" id="CHEBI:18420"/>
    </cofactor>
</comment>
<keyword evidence="3 8" id="KW-0479">Metal-binding</keyword>
<comment type="similarity">
    <text evidence="8">Belongs to the MobA family.</text>
</comment>
<dbReference type="CDD" id="cd03116">
    <property type="entry name" value="MobB"/>
    <property type="match status" value="1"/>
</dbReference>
<comment type="function">
    <text evidence="8">Transfers a GMP moiety from GTP to Mo-molybdopterin (Mo-MPT) cofactor (Moco or molybdenum cofactor) to form Mo-molybdopterin guanine dinucleotide (Mo-MGD) cofactor.</text>
</comment>
<dbReference type="Gene3D" id="3.90.550.10">
    <property type="entry name" value="Spore Coat Polysaccharide Biosynthesis Protein SpsA, Chain A"/>
    <property type="match status" value="1"/>
</dbReference>
<dbReference type="InterPro" id="IPR004435">
    <property type="entry name" value="MobB_dom"/>
</dbReference>
<keyword evidence="12" id="KW-1185">Reference proteome</keyword>
<dbReference type="Pfam" id="PF12804">
    <property type="entry name" value="NTP_transf_3"/>
    <property type="match status" value="1"/>
</dbReference>
<dbReference type="RefSeq" id="WP_160346333.1">
    <property type="nucleotide sequence ID" value="NZ_WSRR01000016.1"/>
</dbReference>
<evidence type="ECO:0000256" key="4">
    <source>
        <dbReference type="ARBA" id="ARBA00022741"/>
    </source>
</evidence>
<keyword evidence="7 8" id="KW-0501">Molybdenum cofactor biosynthesis</keyword>
<dbReference type="GO" id="GO:0006777">
    <property type="term" value="P:Mo-molybdopterin cofactor biosynthetic process"/>
    <property type="evidence" value="ECO:0007669"/>
    <property type="project" value="UniProtKB-KW"/>
</dbReference>
<keyword evidence="1 8" id="KW-0963">Cytoplasm</keyword>
<dbReference type="PANTHER" id="PTHR19136:SF81">
    <property type="entry name" value="MOLYBDENUM COFACTOR GUANYLYLTRANSFERASE"/>
    <property type="match status" value="1"/>
</dbReference>
<evidence type="ECO:0000256" key="2">
    <source>
        <dbReference type="ARBA" id="ARBA00022679"/>
    </source>
</evidence>
<evidence type="ECO:0000259" key="9">
    <source>
        <dbReference type="Pfam" id="PF03205"/>
    </source>
</evidence>
<feature type="binding site" evidence="8">
    <location>
        <position position="341"/>
    </location>
    <ligand>
        <name>GTP</name>
        <dbReference type="ChEBI" id="CHEBI:37565"/>
    </ligand>
</feature>
<evidence type="ECO:0000313" key="12">
    <source>
        <dbReference type="Proteomes" id="UP000463388"/>
    </source>
</evidence>